<dbReference type="InterPro" id="IPR051792">
    <property type="entry name" value="GGT_bact"/>
</dbReference>
<feature type="binding site" evidence="6">
    <location>
        <position position="99"/>
    </location>
    <ligand>
        <name>L-glutamate</name>
        <dbReference type="ChEBI" id="CHEBI:29985"/>
    </ligand>
</feature>
<evidence type="ECO:0000256" key="5">
    <source>
        <dbReference type="PIRSR" id="PIRSR600101-1"/>
    </source>
</evidence>
<proteinExistence type="inferred from homology"/>
<dbReference type="EC" id="2.3.2.2" evidence="7"/>
<evidence type="ECO:0000256" key="1">
    <source>
        <dbReference type="ARBA" id="ARBA00001049"/>
    </source>
</evidence>
<feature type="binding site" evidence="6">
    <location>
        <position position="464"/>
    </location>
    <ligand>
        <name>L-glutamate</name>
        <dbReference type="ChEBI" id="CHEBI:29985"/>
    </ligand>
</feature>
<accession>A0A5C4RSH1</accession>
<dbReference type="GO" id="GO:0036374">
    <property type="term" value="F:glutathione hydrolase activity"/>
    <property type="evidence" value="ECO:0007669"/>
    <property type="project" value="UniProtKB-UniRule"/>
</dbReference>
<dbReference type="InterPro" id="IPR043138">
    <property type="entry name" value="GGT_lsub"/>
</dbReference>
<dbReference type="Gene3D" id="3.60.20.40">
    <property type="match status" value="1"/>
</dbReference>
<dbReference type="GO" id="GO:0103068">
    <property type="term" value="F:leukotriene C4 gamma-glutamyl transferase activity"/>
    <property type="evidence" value="ECO:0007669"/>
    <property type="project" value="UniProtKB-EC"/>
</dbReference>
<organism evidence="9 10">
    <name type="scientific">Arenimonas terrae</name>
    <dbReference type="NCBI Taxonomy" id="2546226"/>
    <lineage>
        <taxon>Bacteria</taxon>
        <taxon>Pseudomonadati</taxon>
        <taxon>Pseudomonadota</taxon>
        <taxon>Gammaproteobacteria</taxon>
        <taxon>Lysobacterales</taxon>
        <taxon>Lysobacteraceae</taxon>
        <taxon>Arenimonas</taxon>
    </lineage>
</organism>
<dbReference type="AlphaFoldDB" id="A0A5C4RSH1"/>
<keyword evidence="3 7" id="KW-0012">Acyltransferase</keyword>
<dbReference type="PRINTS" id="PR01210">
    <property type="entry name" value="GGTRANSPTASE"/>
</dbReference>
<keyword evidence="8" id="KW-0732">Signal</keyword>
<feature type="chain" id="PRO_5022798163" description="Glutathione hydrolase proenzyme" evidence="8">
    <location>
        <begin position="22"/>
        <end position="570"/>
    </location>
</feature>
<dbReference type="InterPro" id="IPR043137">
    <property type="entry name" value="GGT_ssub_C"/>
</dbReference>
<dbReference type="SUPFAM" id="SSF56235">
    <property type="entry name" value="N-terminal nucleophile aminohydrolases (Ntn hydrolases)"/>
    <property type="match status" value="1"/>
</dbReference>
<comment type="catalytic activity">
    <reaction evidence="4 7">
        <text>an N-terminal (5-L-glutamyl)-[peptide] + an alpha-amino acid = 5-L-glutamyl amino acid + an N-terminal L-alpha-aminoacyl-[peptide]</text>
        <dbReference type="Rhea" id="RHEA:23904"/>
        <dbReference type="Rhea" id="RHEA-COMP:9780"/>
        <dbReference type="Rhea" id="RHEA-COMP:9795"/>
        <dbReference type="ChEBI" id="CHEBI:77644"/>
        <dbReference type="ChEBI" id="CHEBI:78597"/>
        <dbReference type="ChEBI" id="CHEBI:78599"/>
        <dbReference type="ChEBI" id="CHEBI:78608"/>
        <dbReference type="EC" id="2.3.2.2"/>
    </reaction>
</comment>
<reference evidence="9 10" key="1">
    <citation type="submission" date="2019-03" db="EMBL/GenBank/DDBJ databases">
        <title>Arenimonas daejeonensis sp. nov., isolated from compost.</title>
        <authorList>
            <person name="Jeon C.O."/>
        </authorList>
    </citation>
    <scope>NUCLEOTIDE SEQUENCE [LARGE SCALE GENOMIC DNA]</scope>
    <source>
        <strain evidence="9 10">R29</strain>
    </source>
</reference>
<evidence type="ECO:0000256" key="7">
    <source>
        <dbReference type="RuleBase" id="RU368036"/>
    </source>
</evidence>
<dbReference type="InterPro" id="IPR000101">
    <property type="entry name" value="GGT_peptidase"/>
</dbReference>
<feature type="binding site" evidence="6">
    <location>
        <begin position="390"/>
        <end position="392"/>
    </location>
    <ligand>
        <name>L-glutamate</name>
        <dbReference type="ChEBI" id="CHEBI:29985"/>
    </ligand>
</feature>
<sequence length="570" mass="60762">MRRMIRQLFLALLLLVPAARADAPRPAARPAQAAIASANAYATDAGLEVLAQGGNAFDAAVAVSATLGLVEPESSGIGGGAFMLLRSAKDGRDVFVDARERAPLAATRDMFLDAQGNAVRERSVDGALAAAIPGLPAGLEHLAKRYGRLPLSKSLAPAIRLAREGWRFGPKNAVMLGYRRDVLARSPAAAALFLRNGQVPAQGTLMRNEDYARTLELIARGGADGFYRGAYAKRLVAGVRRAGGIWSERDLAEYRVVEREPIRIRHRGFEIVTAPPPSSGGVALATILHILEGYDYPKLDAVPRYHLTVEAMRRAYRDRAAYLGDPDFIDVPVPLLTSREYAAGLRAGIHPERATPSDLLPSATLSPSGPDTSHFSIIDAEGNLAAVTQTVNLPYGNAVVVPGTGFLLNNEMDDFSVKPGVPNAYGLVGEDANAIAPGKRPLSSMTPTFLIGEDRVAALGTPGGSRIVTMVLLGLFELMDGRGAQATADRPRYHHQYLPDVLQAEPGAFTEAQIAALRGRGHELKVAESPWGNMHVVLWNRGTGAVEAGADPRWKGVGKGATSDKTSIYR</sequence>
<dbReference type="UniPathway" id="UPA00204"/>
<keyword evidence="7" id="KW-0378">Hydrolase</keyword>
<dbReference type="PANTHER" id="PTHR43199">
    <property type="entry name" value="GLUTATHIONE HYDROLASE"/>
    <property type="match status" value="1"/>
</dbReference>
<comment type="PTM">
    <text evidence="7">Cleaved by autocatalysis into a large and a small subunit.</text>
</comment>
<feature type="active site" description="Nucleophile" evidence="5">
    <location>
        <position position="372"/>
    </location>
</feature>
<dbReference type="PANTHER" id="PTHR43199:SF6">
    <property type="entry name" value="GLUTATHIONE HYDROLASE PROENZYME"/>
    <property type="match status" value="1"/>
</dbReference>
<evidence type="ECO:0000256" key="3">
    <source>
        <dbReference type="ARBA" id="ARBA00023315"/>
    </source>
</evidence>
<keyword evidence="7" id="KW-0317">Glutathione biosynthesis</keyword>
<gene>
    <name evidence="9" type="primary">ggt</name>
    <name evidence="9" type="ORF">E1B00_09410</name>
</gene>
<evidence type="ECO:0000256" key="2">
    <source>
        <dbReference type="ARBA" id="ARBA00001089"/>
    </source>
</evidence>
<comment type="similarity">
    <text evidence="7">Belongs to the gamma-glutamyltransferase family.</text>
</comment>
<feature type="binding site" evidence="6">
    <location>
        <begin position="443"/>
        <end position="444"/>
    </location>
    <ligand>
        <name>L-glutamate</name>
        <dbReference type="ChEBI" id="CHEBI:29985"/>
    </ligand>
</feature>
<comment type="pathway">
    <text evidence="7">Sulfur metabolism; glutathione metabolism.</text>
</comment>
<feature type="signal peptide" evidence="8">
    <location>
        <begin position="1"/>
        <end position="21"/>
    </location>
</feature>
<comment type="catalytic activity">
    <reaction evidence="2 7">
        <text>glutathione + H2O = L-cysteinylglycine + L-glutamate</text>
        <dbReference type="Rhea" id="RHEA:28807"/>
        <dbReference type="ChEBI" id="CHEBI:15377"/>
        <dbReference type="ChEBI" id="CHEBI:29985"/>
        <dbReference type="ChEBI" id="CHEBI:57925"/>
        <dbReference type="ChEBI" id="CHEBI:61694"/>
        <dbReference type="EC" id="3.4.19.13"/>
    </reaction>
</comment>
<keyword evidence="7 9" id="KW-0808">Transferase</keyword>
<evidence type="ECO:0000256" key="4">
    <source>
        <dbReference type="ARBA" id="ARBA00047417"/>
    </source>
</evidence>
<dbReference type="EMBL" id="SMDR01000002">
    <property type="protein sequence ID" value="TNJ33988.1"/>
    <property type="molecule type" value="Genomic_DNA"/>
</dbReference>
<evidence type="ECO:0000313" key="10">
    <source>
        <dbReference type="Proteomes" id="UP000305760"/>
    </source>
</evidence>
<dbReference type="EC" id="3.4.19.13" evidence="7"/>
<comment type="catalytic activity">
    <reaction evidence="1 7">
        <text>an S-substituted glutathione + H2O = an S-substituted L-cysteinylglycine + L-glutamate</text>
        <dbReference type="Rhea" id="RHEA:59468"/>
        <dbReference type="ChEBI" id="CHEBI:15377"/>
        <dbReference type="ChEBI" id="CHEBI:29985"/>
        <dbReference type="ChEBI" id="CHEBI:90779"/>
        <dbReference type="ChEBI" id="CHEBI:143103"/>
        <dbReference type="EC" id="3.4.19.13"/>
    </reaction>
</comment>
<dbReference type="OrthoDB" id="5297205at2"/>
<protein>
    <recommendedName>
        <fullName evidence="7">Glutathione hydrolase proenzyme</fullName>
        <ecNumber evidence="7">2.3.2.2</ecNumber>
        <ecNumber evidence="7">3.4.19.13</ecNumber>
    </recommendedName>
    <component>
        <recommendedName>
            <fullName evidence="7">Glutathione hydrolase large chain</fullName>
        </recommendedName>
    </component>
    <component>
        <recommendedName>
            <fullName evidence="7">Glutathione hydrolase small chain</fullName>
        </recommendedName>
    </component>
</protein>
<dbReference type="Gene3D" id="1.10.246.130">
    <property type="match status" value="1"/>
</dbReference>
<feature type="binding site" evidence="6">
    <location>
        <position position="414"/>
    </location>
    <ligand>
        <name>L-glutamate</name>
        <dbReference type="ChEBI" id="CHEBI:29985"/>
    </ligand>
</feature>
<evidence type="ECO:0000313" key="9">
    <source>
        <dbReference type="EMBL" id="TNJ33988.1"/>
    </source>
</evidence>
<evidence type="ECO:0000256" key="6">
    <source>
        <dbReference type="PIRSR" id="PIRSR600101-2"/>
    </source>
</evidence>
<comment type="subunit">
    <text evidence="7">This enzyme consists of two polypeptide chains, which are synthesized in precursor form from a single polypeptide.</text>
</comment>
<dbReference type="Proteomes" id="UP000305760">
    <property type="component" value="Unassembled WGS sequence"/>
</dbReference>
<dbReference type="GO" id="GO:0006750">
    <property type="term" value="P:glutathione biosynthetic process"/>
    <property type="evidence" value="ECO:0007669"/>
    <property type="project" value="UniProtKB-KW"/>
</dbReference>
<dbReference type="GO" id="GO:0006751">
    <property type="term" value="P:glutathione catabolic process"/>
    <property type="evidence" value="ECO:0007669"/>
    <property type="project" value="UniProtKB-UniRule"/>
</dbReference>
<dbReference type="NCBIfam" id="TIGR00066">
    <property type="entry name" value="g_glut_trans"/>
    <property type="match status" value="1"/>
</dbReference>
<keyword evidence="10" id="KW-1185">Reference proteome</keyword>
<comment type="caution">
    <text evidence="9">The sequence shown here is derived from an EMBL/GenBank/DDBJ whole genome shotgun (WGS) entry which is preliminary data.</text>
</comment>
<keyword evidence="7" id="KW-0865">Zymogen</keyword>
<dbReference type="InterPro" id="IPR029055">
    <property type="entry name" value="Ntn_hydrolases_N"/>
</dbReference>
<name>A0A5C4RSH1_9GAMM</name>
<dbReference type="Pfam" id="PF01019">
    <property type="entry name" value="G_glu_transpept"/>
    <property type="match status" value="1"/>
</dbReference>
<evidence type="ECO:0000256" key="8">
    <source>
        <dbReference type="SAM" id="SignalP"/>
    </source>
</evidence>